<dbReference type="PANTHER" id="PTHR43547">
    <property type="entry name" value="TWO-COMPONENT HISTIDINE KINASE"/>
    <property type="match status" value="1"/>
</dbReference>
<keyword evidence="9" id="KW-1185">Reference proteome</keyword>
<keyword evidence="8" id="KW-0418">Kinase</keyword>
<dbReference type="SUPFAM" id="SSF55874">
    <property type="entry name" value="ATPase domain of HSP90 chaperone/DNA topoisomerase II/histidine kinase"/>
    <property type="match status" value="1"/>
</dbReference>
<protein>
    <recommendedName>
        <fullName evidence="2">histidine kinase</fullName>
        <ecNumber evidence="2">2.7.13.3</ecNumber>
    </recommendedName>
</protein>
<dbReference type="InterPro" id="IPR004358">
    <property type="entry name" value="Sig_transdc_His_kin-like_C"/>
</dbReference>
<sequence>MPHFYDMLGRIRGSLSKGLMMELKTQGSNENRRIVIVDDEPKNLKILRIRLAKDYELAEASSGEEAQDIIRSFQPALVLLDIMMPGMSGYELTKLIKQDPSLGNPKVILLSGKGLIEEKLEGYESGADDYLTKPFNKQELEAKIRVFLRLFNLEQQLIQINQDLEEEVKLRSEQLLKAERLTFVGLHSAQIVHNLKNPLQVLRFYVDNLKKDHPESKAVTKIDEVQKKLLEIVKNILGSVDRDLKDDIVPLEIDRVLRDELDFLRLGASEQDIRLKVDLDADVMVMASASHIRQVVGNLVKNAMDALWDQDQKSIKVRSEVSGSDIIVSVQDSGPGIPSNLQEKIFEPLFTTKDGNTGQAPGHGLGLSYCRRIIENYGGSLAIKNHEEGGAIATVHLPIKHAGKSIKKAS</sequence>
<dbReference type="EC" id="2.7.13.3" evidence="2"/>
<keyword evidence="5" id="KW-0175">Coiled coil</keyword>
<dbReference type="PRINTS" id="PR00344">
    <property type="entry name" value="BCTRLSENSOR"/>
</dbReference>
<proteinExistence type="predicted"/>
<dbReference type="InterPro" id="IPR005467">
    <property type="entry name" value="His_kinase_dom"/>
</dbReference>
<evidence type="ECO:0000256" key="4">
    <source>
        <dbReference type="PROSITE-ProRule" id="PRU00169"/>
    </source>
</evidence>
<dbReference type="GO" id="GO:0000155">
    <property type="term" value="F:phosphorelay sensor kinase activity"/>
    <property type="evidence" value="ECO:0007669"/>
    <property type="project" value="TreeGrafter"/>
</dbReference>
<feature type="modified residue" description="4-aspartylphosphate" evidence="4">
    <location>
        <position position="81"/>
    </location>
</feature>
<name>A0A1Y6CL11_9BACT</name>
<feature type="coiled-coil region" evidence="5">
    <location>
        <begin position="150"/>
        <end position="181"/>
    </location>
</feature>
<evidence type="ECO:0000256" key="2">
    <source>
        <dbReference type="ARBA" id="ARBA00012438"/>
    </source>
</evidence>
<dbReference type="InterPro" id="IPR011006">
    <property type="entry name" value="CheY-like_superfamily"/>
</dbReference>
<feature type="domain" description="Histidine kinase" evidence="6">
    <location>
        <begin position="190"/>
        <end position="401"/>
    </location>
</feature>
<evidence type="ECO:0000256" key="5">
    <source>
        <dbReference type="SAM" id="Coils"/>
    </source>
</evidence>
<evidence type="ECO:0000259" key="6">
    <source>
        <dbReference type="PROSITE" id="PS50109"/>
    </source>
</evidence>
<dbReference type="Pfam" id="PF02518">
    <property type="entry name" value="HATPase_c"/>
    <property type="match status" value="1"/>
</dbReference>
<evidence type="ECO:0000256" key="3">
    <source>
        <dbReference type="ARBA" id="ARBA00022553"/>
    </source>
</evidence>
<dbReference type="Gene3D" id="3.30.565.10">
    <property type="entry name" value="Histidine kinase-like ATPase, C-terminal domain"/>
    <property type="match status" value="1"/>
</dbReference>
<dbReference type="CDD" id="cd00075">
    <property type="entry name" value="HATPase"/>
    <property type="match status" value="1"/>
</dbReference>
<dbReference type="SMART" id="SM00448">
    <property type="entry name" value="REC"/>
    <property type="match status" value="1"/>
</dbReference>
<dbReference type="Pfam" id="PF00072">
    <property type="entry name" value="Response_reg"/>
    <property type="match status" value="1"/>
</dbReference>
<dbReference type="PANTHER" id="PTHR43547:SF2">
    <property type="entry name" value="HYBRID SIGNAL TRANSDUCTION HISTIDINE KINASE C"/>
    <property type="match status" value="1"/>
</dbReference>
<dbReference type="Proteomes" id="UP000192907">
    <property type="component" value="Unassembled WGS sequence"/>
</dbReference>
<reference evidence="9" key="1">
    <citation type="submission" date="2017-04" db="EMBL/GenBank/DDBJ databases">
        <authorList>
            <person name="Varghese N."/>
            <person name="Submissions S."/>
        </authorList>
    </citation>
    <scope>NUCLEOTIDE SEQUENCE [LARGE SCALE GENOMIC DNA]</scope>
    <source>
        <strain evidence="9">RKEM611</strain>
    </source>
</reference>
<dbReference type="EMBL" id="FWZT01000021">
    <property type="protein sequence ID" value="SMF62065.1"/>
    <property type="molecule type" value="Genomic_DNA"/>
</dbReference>
<dbReference type="SMART" id="SM00387">
    <property type="entry name" value="HATPase_c"/>
    <property type="match status" value="1"/>
</dbReference>
<keyword evidence="8" id="KW-0808">Transferase</keyword>
<evidence type="ECO:0000313" key="8">
    <source>
        <dbReference type="EMBL" id="SMF62065.1"/>
    </source>
</evidence>
<evidence type="ECO:0000256" key="1">
    <source>
        <dbReference type="ARBA" id="ARBA00000085"/>
    </source>
</evidence>
<evidence type="ECO:0000259" key="7">
    <source>
        <dbReference type="PROSITE" id="PS50110"/>
    </source>
</evidence>
<comment type="catalytic activity">
    <reaction evidence="1">
        <text>ATP + protein L-histidine = ADP + protein N-phospho-L-histidine.</text>
        <dbReference type="EC" id="2.7.13.3"/>
    </reaction>
</comment>
<gene>
    <name evidence="8" type="ORF">SAMN06296036_12129</name>
</gene>
<dbReference type="STRING" id="1513793.SAMN06296036_12129"/>
<keyword evidence="3 4" id="KW-0597">Phosphoprotein</keyword>
<dbReference type="AlphaFoldDB" id="A0A1Y6CL11"/>
<accession>A0A1Y6CL11</accession>
<dbReference type="InterPro" id="IPR001789">
    <property type="entry name" value="Sig_transdc_resp-reg_receiver"/>
</dbReference>
<organism evidence="8 9">
    <name type="scientific">Pseudobacteriovorax antillogorgiicola</name>
    <dbReference type="NCBI Taxonomy" id="1513793"/>
    <lineage>
        <taxon>Bacteria</taxon>
        <taxon>Pseudomonadati</taxon>
        <taxon>Bdellovibrionota</taxon>
        <taxon>Oligoflexia</taxon>
        <taxon>Oligoflexales</taxon>
        <taxon>Pseudobacteriovoracaceae</taxon>
        <taxon>Pseudobacteriovorax</taxon>
    </lineage>
</organism>
<dbReference type="SUPFAM" id="SSF52172">
    <property type="entry name" value="CheY-like"/>
    <property type="match status" value="1"/>
</dbReference>
<evidence type="ECO:0000313" key="9">
    <source>
        <dbReference type="Proteomes" id="UP000192907"/>
    </source>
</evidence>
<feature type="domain" description="Response regulatory" evidence="7">
    <location>
        <begin position="33"/>
        <end position="148"/>
    </location>
</feature>
<dbReference type="Gene3D" id="1.10.287.130">
    <property type="match status" value="1"/>
</dbReference>
<dbReference type="PROSITE" id="PS50109">
    <property type="entry name" value="HIS_KIN"/>
    <property type="match status" value="1"/>
</dbReference>
<dbReference type="InterPro" id="IPR003594">
    <property type="entry name" value="HATPase_dom"/>
</dbReference>
<dbReference type="Gene3D" id="3.40.50.2300">
    <property type="match status" value="1"/>
</dbReference>
<dbReference type="InterPro" id="IPR036890">
    <property type="entry name" value="HATPase_C_sf"/>
</dbReference>
<dbReference type="PROSITE" id="PS50110">
    <property type="entry name" value="RESPONSE_REGULATORY"/>
    <property type="match status" value="1"/>
</dbReference>